<keyword evidence="9" id="KW-0066">ATP synthesis</keyword>
<dbReference type="GO" id="GO:0046933">
    <property type="term" value="F:proton-transporting ATP synthase activity, rotational mechanism"/>
    <property type="evidence" value="ECO:0007669"/>
    <property type="project" value="InterPro"/>
</dbReference>
<comment type="subcellular location">
    <subcellularLocation>
        <location evidence="2">Membrane</location>
        <topology evidence="2">Peripheral membrane protein</topology>
    </subcellularLocation>
</comment>
<name>A0A2Y9AJF0_9RHOB</name>
<keyword evidence="6" id="KW-0406">Ion transport</keyword>
<evidence type="ECO:0000256" key="7">
    <source>
        <dbReference type="ARBA" id="ARBA00023136"/>
    </source>
</evidence>
<evidence type="ECO:0000256" key="4">
    <source>
        <dbReference type="ARBA" id="ARBA00022448"/>
    </source>
</evidence>
<keyword evidence="8" id="KW-0139">CF(1)</keyword>
<dbReference type="Gene3D" id="3.40.1380.10">
    <property type="match status" value="1"/>
</dbReference>
<dbReference type="InterPro" id="IPR035968">
    <property type="entry name" value="ATP_synth_F1_ATPase_gsu"/>
</dbReference>
<reference evidence="11 13" key="1">
    <citation type="submission" date="2016-10" db="EMBL/GenBank/DDBJ databases">
        <authorList>
            <person name="Cai Z."/>
        </authorList>
    </citation>
    <scope>NUCLEOTIDE SEQUENCE [LARGE SCALE GENOMIC DNA]</scope>
    <source>
        <strain evidence="11 13">DSM 25227</strain>
    </source>
</reference>
<evidence type="ECO:0000313" key="12">
    <source>
        <dbReference type="Proteomes" id="UP000245839"/>
    </source>
</evidence>
<protein>
    <submittedName>
        <fullName evidence="11">F-type H+-transporting ATPase subunit gamma</fullName>
    </submittedName>
</protein>
<dbReference type="EMBL" id="QGDJ01000003">
    <property type="protein sequence ID" value="PWJ20256.1"/>
    <property type="molecule type" value="Genomic_DNA"/>
</dbReference>
<dbReference type="PRINTS" id="PR00126">
    <property type="entry name" value="ATPASEGAMMA"/>
</dbReference>
<dbReference type="GO" id="GO:0045259">
    <property type="term" value="C:proton-transporting ATP synthase complex"/>
    <property type="evidence" value="ECO:0007669"/>
    <property type="project" value="UniProtKB-KW"/>
</dbReference>
<dbReference type="OrthoDB" id="6169121at2"/>
<dbReference type="AlphaFoldDB" id="A0A2Y9AJF0"/>
<evidence type="ECO:0000256" key="2">
    <source>
        <dbReference type="ARBA" id="ARBA00004170"/>
    </source>
</evidence>
<evidence type="ECO:0000256" key="5">
    <source>
        <dbReference type="ARBA" id="ARBA00022781"/>
    </source>
</evidence>
<gene>
    <name evidence="10" type="ORF">BCF38_10371</name>
    <name evidence="11" type="ORF">SAMN05421539_10371</name>
</gene>
<evidence type="ECO:0000256" key="9">
    <source>
        <dbReference type="ARBA" id="ARBA00023310"/>
    </source>
</evidence>
<dbReference type="Pfam" id="PF00231">
    <property type="entry name" value="ATP-synt"/>
    <property type="match status" value="1"/>
</dbReference>
<dbReference type="PANTHER" id="PTHR11693">
    <property type="entry name" value="ATP SYNTHASE GAMMA CHAIN"/>
    <property type="match status" value="1"/>
</dbReference>
<evidence type="ECO:0000313" key="13">
    <source>
        <dbReference type="Proteomes" id="UP000251571"/>
    </source>
</evidence>
<comment type="function">
    <text evidence="1">Produces ATP from ADP in the presence of a proton gradient across the membrane. The gamma chain is believed to be important in regulating ATPase activity and the flow of protons through the CF(0) complex.</text>
</comment>
<evidence type="ECO:0000313" key="11">
    <source>
        <dbReference type="EMBL" id="SSA44265.1"/>
    </source>
</evidence>
<evidence type="ECO:0000256" key="1">
    <source>
        <dbReference type="ARBA" id="ARBA00003456"/>
    </source>
</evidence>
<keyword evidence="5" id="KW-0375">Hydrogen ion transport</keyword>
<dbReference type="Gene3D" id="1.10.287.80">
    <property type="entry name" value="ATP synthase, gamma subunit, helix hairpin domain"/>
    <property type="match status" value="1"/>
</dbReference>
<evidence type="ECO:0000256" key="3">
    <source>
        <dbReference type="ARBA" id="ARBA00007681"/>
    </source>
</evidence>
<accession>A0A2Y9AJF0</accession>
<evidence type="ECO:0000256" key="6">
    <source>
        <dbReference type="ARBA" id="ARBA00023065"/>
    </source>
</evidence>
<dbReference type="InterPro" id="IPR000131">
    <property type="entry name" value="ATP_synth_F1_gsu"/>
</dbReference>
<keyword evidence="12" id="KW-1185">Reference proteome</keyword>
<keyword evidence="7" id="KW-0472">Membrane</keyword>
<dbReference type="SUPFAM" id="SSF52943">
    <property type="entry name" value="ATP synthase (F1-ATPase), gamma subunit"/>
    <property type="match status" value="1"/>
</dbReference>
<proteinExistence type="inferred from homology"/>
<dbReference type="EMBL" id="UETC01000003">
    <property type="protein sequence ID" value="SSA44265.1"/>
    <property type="molecule type" value="Genomic_DNA"/>
</dbReference>
<dbReference type="Proteomes" id="UP000245839">
    <property type="component" value="Unassembled WGS sequence"/>
</dbReference>
<sequence>MEQLTRIEARLESLSELGDLVGALRSMAASRLREAQEALDGTRVFRAVVERAVGEIAPIAAPPALPEARDRRQAGLLLVITPQNGFAGGFNERLAELALAERRQEERLIVVGRRGEIALAERGVTPDQAHAMTSRAAGVTQLARRISLRLDGLSSARIVHAHHAGGAGYEPQLQQVLPLSRQDTAPGGDVPLHHLPVPRLMRALASEFVFAAVADALMDSLVSENAARLRTMDAASRNISDKLDRLRRAAHVARQEEMTADMLDVVTGAEAIFNG</sequence>
<dbReference type="Proteomes" id="UP000251571">
    <property type="component" value="Unassembled WGS sequence"/>
</dbReference>
<comment type="similarity">
    <text evidence="3">Belongs to the ATPase gamma chain family.</text>
</comment>
<keyword evidence="4" id="KW-0813">Transport</keyword>
<organism evidence="11 13">
    <name type="scientific">Jannaschia seohaensis</name>
    <dbReference type="NCBI Taxonomy" id="475081"/>
    <lineage>
        <taxon>Bacteria</taxon>
        <taxon>Pseudomonadati</taxon>
        <taxon>Pseudomonadota</taxon>
        <taxon>Alphaproteobacteria</taxon>
        <taxon>Rhodobacterales</taxon>
        <taxon>Roseobacteraceae</taxon>
        <taxon>Jannaschia</taxon>
    </lineage>
</organism>
<reference evidence="10 12" key="2">
    <citation type="submission" date="2018-03" db="EMBL/GenBank/DDBJ databases">
        <title>Genomic Encyclopedia of Archaeal and Bacterial Type Strains, Phase II (KMG-II): from individual species to whole genera.</title>
        <authorList>
            <person name="Goeker M."/>
        </authorList>
    </citation>
    <scope>NUCLEOTIDE SEQUENCE [LARGE SCALE GENOMIC DNA]</scope>
    <source>
        <strain evidence="10 12">DSM 25227</strain>
    </source>
</reference>
<dbReference type="RefSeq" id="WP_109563856.1">
    <property type="nucleotide sequence ID" value="NZ_QGDJ01000003.1"/>
</dbReference>
<evidence type="ECO:0000313" key="10">
    <source>
        <dbReference type="EMBL" id="PWJ20256.1"/>
    </source>
</evidence>
<evidence type="ECO:0000256" key="8">
    <source>
        <dbReference type="ARBA" id="ARBA00023196"/>
    </source>
</evidence>
<dbReference type="PANTHER" id="PTHR11693:SF22">
    <property type="entry name" value="ATP SYNTHASE SUBUNIT GAMMA, MITOCHONDRIAL"/>
    <property type="match status" value="1"/>
</dbReference>